<protein>
    <submittedName>
        <fullName evidence="3">C4-type zinc ribbon domain-containing protein</fullName>
    </submittedName>
</protein>
<evidence type="ECO:0000259" key="2">
    <source>
        <dbReference type="Pfam" id="PF02591"/>
    </source>
</evidence>
<evidence type="ECO:0000313" key="4">
    <source>
        <dbReference type="Proteomes" id="UP001142078"/>
    </source>
</evidence>
<dbReference type="Proteomes" id="UP001142078">
    <property type="component" value="Unassembled WGS sequence"/>
</dbReference>
<evidence type="ECO:0000313" key="3">
    <source>
        <dbReference type="EMBL" id="MCR2044931.1"/>
    </source>
</evidence>
<dbReference type="RefSeq" id="WP_042678557.1">
    <property type="nucleotide sequence ID" value="NZ_CABKTM010000006.1"/>
</dbReference>
<dbReference type="Pfam" id="PF02591">
    <property type="entry name" value="Zn_ribbon_9"/>
    <property type="match status" value="1"/>
</dbReference>
<feature type="coiled-coil region" evidence="1">
    <location>
        <begin position="10"/>
        <end position="53"/>
    </location>
</feature>
<accession>A0A9X2MPT7</accession>
<sequence>MEQLELLWELQKHEDYLKIIKKKLEDLAKTSYIETMTIRIETLEQGLNDKEKSLERNSELFRKNNLALKDLNYQLSKIEKELYSGVVTDLKQLDYMDKESEVIRDDINKLEIDMLSIMEDMDEIRQEIEKIKIEHDKNKERFKESILEYEKITNELREEARKEMDFIYDISSKIEKDIYEKYSSIKENKGYAIAVIKEDECSGCHVIIPIFLLDKVKAKEEIVQCENCRRILYYSTNP</sequence>
<reference evidence="3" key="1">
    <citation type="submission" date="2022-07" db="EMBL/GenBank/DDBJ databases">
        <title>Enhanced cultured diversity of the mouse gut microbiota enables custom-made synthetic communities.</title>
        <authorList>
            <person name="Afrizal A."/>
        </authorList>
    </citation>
    <scope>NUCLEOTIDE SEQUENCE</scope>
    <source>
        <strain evidence="3">DSM 29482</strain>
    </source>
</reference>
<feature type="domain" description="C4-type zinc ribbon" evidence="2">
    <location>
        <begin position="201"/>
        <end position="232"/>
    </location>
</feature>
<proteinExistence type="predicted"/>
<dbReference type="EMBL" id="JANJZL010000010">
    <property type="protein sequence ID" value="MCR2044931.1"/>
    <property type="molecule type" value="Genomic_DNA"/>
</dbReference>
<dbReference type="AlphaFoldDB" id="A0A9X2MPT7"/>
<dbReference type="OrthoDB" id="9795058at2"/>
<comment type="caution">
    <text evidence="3">The sequence shown here is derived from an EMBL/GenBank/DDBJ whole genome shotgun (WGS) entry which is preliminary data.</text>
</comment>
<gene>
    <name evidence="3" type="ORF">NSA23_12535</name>
</gene>
<feature type="coiled-coil region" evidence="1">
    <location>
        <begin position="107"/>
        <end position="159"/>
    </location>
</feature>
<dbReference type="Gene3D" id="1.10.287.1490">
    <property type="match status" value="1"/>
</dbReference>
<evidence type="ECO:0000256" key="1">
    <source>
        <dbReference type="SAM" id="Coils"/>
    </source>
</evidence>
<keyword evidence="1" id="KW-0175">Coiled coil</keyword>
<dbReference type="InterPro" id="IPR003743">
    <property type="entry name" value="Zf-RING_7"/>
</dbReference>
<keyword evidence="4" id="KW-1185">Reference proteome</keyword>
<organism evidence="3 4">
    <name type="scientific">Anaerosalibacter massiliensis</name>
    <dbReference type="NCBI Taxonomy" id="1347392"/>
    <lineage>
        <taxon>Bacteria</taxon>
        <taxon>Bacillati</taxon>
        <taxon>Bacillota</taxon>
        <taxon>Tissierellia</taxon>
        <taxon>Tissierellales</taxon>
        <taxon>Sporanaerobacteraceae</taxon>
        <taxon>Anaerosalibacter</taxon>
    </lineage>
</organism>
<name>A0A9X2MPT7_9FIRM</name>